<gene>
    <name evidence="1" type="ORF">FOZ62_017784</name>
</gene>
<accession>A0A7J6QV31</accession>
<comment type="caution">
    <text evidence="1">The sequence shown here is derived from an EMBL/GenBank/DDBJ whole genome shotgun (WGS) entry which is preliminary data.</text>
</comment>
<dbReference type="EMBL" id="JABANM010027288">
    <property type="protein sequence ID" value="KAF4711566.1"/>
    <property type="molecule type" value="Genomic_DNA"/>
</dbReference>
<evidence type="ECO:0000313" key="1">
    <source>
        <dbReference type="EMBL" id="KAF4711566.1"/>
    </source>
</evidence>
<proteinExistence type="predicted"/>
<reference evidence="1 2" key="1">
    <citation type="submission" date="2020-04" db="EMBL/GenBank/DDBJ databases">
        <title>Perkinsus olseni comparative genomics.</title>
        <authorList>
            <person name="Bogema D.R."/>
        </authorList>
    </citation>
    <scope>NUCLEOTIDE SEQUENCE [LARGE SCALE GENOMIC DNA]</scope>
    <source>
        <strain evidence="1">ATCC PRA-205</strain>
    </source>
</reference>
<organism evidence="1 2">
    <name type="scientific">Perkinsus olseni</name>
    <name type="common">Perkinsus atlanticus</name>
    <dbReference type="NCBI Taxonomy" id="32597"/>
    <lineage>
        <taxon>Eukaryota</taxon>
        <taxon>Sar</taxon>
        <taxon>Alveolata</taxon>
        <taxon>Perkinsozoa</taxon>
        <taxon>Perkinsea</taxon>
        <taxon>Perkinsida</taxon>
        <taxon>Perkinsidae</taxon>
        <taxon>Perkinsus</taxon>
    </lineage>
</organism>
<protein>
    <submittedName>
        <fullName evidence="1">Uncharacterized protein</fullName>
    </submittedName>
</protein>
<sequence length="137" mass="15487">MTAKDIRIPEVKLILKERRSALVHLHPESSFIPEYIKCACPKGEVTPFGAQILGEWLSPDEQKLDDKFIALLDSISYDTTHDIDVEADLYPSAGAAFNQPLLDDEMFLNLGEVVEGQYDDDDLFKVRRALRLGRLLP</sequence>
<name>A0A7J6QV31_PEROL</name>
<dbReference type="AlphaFoldDB" id="A0A7J6QV31"/>
<evidence type="ECO:0000313" key="2">
    <source>
        <dbReference type="Proteomes" id="UP000574390"/>
    </source>
</evidence>
<dbReference type="Proteomes" id="UP000574390">
    <property type="component" value="Unassembled WGS sequence"/>
</dbReference>